<protein>
    <recommendedName>
        <fullName evidence="1">SnoaL-like domain-containing protein</fullName>
    </recommendedName>
</protein>
<accession>A0A382XA95</accession>
<sequence>MKNLLILFGLLLISPVWAGGHIDSEKEVLDLVLEHWEARDSNDYATQANLMSPSGTYNANSDGSFFRFSPRTTAQDLERSLGVGTSSLNVMYPETISLSSDVVLARYYLEGVISDPNGTVNNYRTRVTHIWVKEQDGWKTKSWHFSPLHDGGRHLTAASDFEEE</sequence>
<dbReference type="InterPro" id="IPR037401">
    <property type="entry name" value="SnoaL-like"/>
</dbReference>
<evidence type="ECO:0000259" key="1">
    <source>
        <dbReference type="Pfam" id="PF13577"/>
    </source>
</evidence>
<gene>
    <name evidence="2" type="ORF">METZ01_LOCUS420359</name>
</gene>
<reference evidence="2" key="1">
    <citation type="submission" date="2018-05" db="EMBL/GenBank/DDBJ databases">
        <authorList>
            <person name="Lanie J.A."/>
            <person name="Ng W.-L."/>
            <person name="Kazmierczak K.M."/>
            <person name="Andrzejewski T.M."/>
            <person name="Davidsen T.M."/>
            <person name="Wayne K.J."/>
            <person name="Tettelin H."/>
            <person name="Glass J.I."/>
            <person name="Rusch D."/>
            <person name="Podicherti R."/>
            <person name="Tsui H.-C.T."/>
            <person name="Winkler M.E."/>
        </authorList>
    </citation>
    <scope>NUCLEOTIDE SEQUENCE</scope>
</reference>
<dbReference type="AlphaFoldDB" id="A0A382XA95"/>
<name>A0A382XA95_9ZZZZ</name>
<evidence type="ECO:0000313" key="2">
    <source>
        <dbReference type="EMBL" id="SVD67505.1"/>
    </source>
</evidence>
<dbReference type="SUPFAM" id="SSF54427">
    <property type="entry name" value="NTF2-like"/>
    <property type="match status" value="1"/>
</dbReference>
<organism evidence="2">
    <name type="scientific">marine metagenome</name>
    <dbReference type="NCBI Taxonomy" id="408172"/>
    <lineage>
        <taxon>unclassified sequences</taxon>
        <taxon>metagenomes</taxon>
        <taxon>ecological metagenomes</taxon>
    </lineage>
</organism>
<dbReference type="Gene3D" id="3.10.450.50">
    <property type="match status" value="1"/>
</dbReference>
<dbReference type="EMBL" id="UINC01165870">
    <property type="protein sequence ID" value="SVD67505.1"/>
    <property type="molecule type" value="Genomic_DNA"/>
</dbReference>
<proteinExistence type="predicted"/>
<dbReference type="Pfam" id="PF13577">
    <property type="entry name" value="SnoaL_4"/>
    <property type="match status" value="1"/>
</dbReference>
<feature type="domain" description="SnoaL-like" evidence="1">
    <location>
        <begin position="22"/>
        <end position="144"/>
    </location>
</feature>
<dbReference type="InterPro" id="IPR032710">
    <property type="entry name" value="NTF2-like_dom_sf"/>
</dbReference>